<dbReference type="RefSeq" id="WP_188935600.1">
    <property type="nucleotide sequence ID" value="NZ_BMJC01000004.1"/>
</dbReference>
<comment type="caution">
    <text evidence="1">The sequence shown here is derived from an EMBL/GenBank/DDBJ whole genome shotgun (WGS) entry which is preliminary data.</text>
</comment>
<dbReference type="AlphaFoldDB" id="A0A8J2XVV3"/>
<sequence>MKHLHDDFTSQYIDRRGQKYTVYGNFTSLPADGSELGRDADMIYVKFHKVEETEATFMNKPEDGEIYIRLIDLNWTPGIYRNQRFVPSATAFNTWLQQIILQDYQLLEARSEV</sequence>
<reference evidence="1" key="1">
    <citation type="journal article" date="2014" name="Int. J. Syst. Evol. Microbiol.">
        <title>Complete genome sequence of Corynebacterium casei LMG S-19264T (=DSM 44701T), isolated from a smear-ripened cheese.</title>
        <authorList>
            <consortium name="US DOE Joint Genome Institute (JGI-PGF)"/>
            <person name="Walter F."/>
            <person name="Albersmeier A."/>
            <person name="Kalinowski J."/>
            <person name="Ruckert C."/>
        </authorList>
    </citation>
    <scope>NUCLEOTIDE SEQUENCE</scope>
    <source>
        <strain evidence="1">CGMCC 1.15448</strain>
    </source>
</reference>
<dbReference type="EMBL" id="BMJC01000004">
    <property type="protein sequence ID" value="GGB14532.1"/>
    <property type="molecule type" value="Genomic_DNA"/>
</dbReference>
<proteinExistence type="predicted"/>
<keyword evidence="2" id="KW-1185">Reference proteome</keyword>
<reference evidence="1" key="2">
    <citation type="submission" date="2020-09" db="EMBL/GenBank/DDBJ databases">
        <authorList>
            <person name="Sun Q."/>
            <person name="Zhou Y."/>
        </authorList>
    </citation>
    <scope>NUCLEOTIDE SEQUENCE</scope>
    <source>
        <strain evidence="1">CGMCC 1.15448</strain>
    </source>
</reference>
<evidence type="ECO:0000313" key="1">
    <source>
        <dbReference type="EMBL" id="GGB14532.1"/>
    </source>
</evidence>
<organism evidence="1 2">
    <name type="scientific">Puia dinghuensis</name>
    <dbReference type="NCBI Taxonomy" id="1792502"/>
    <lineage>
        <taxon>Bacteria</taxon>
        <taxon>Pseudomonadati</taxon>
        <taxon>Bacteroidota</taxon>
        <taxon>Chitinophagia</taxon>
        <taxon>Chitinophagales</taxon>
        <taxon>Chitinophagaceae</taxon>
        <taxon>Puia</taxon>
    </lineage>
</organism>
<evidence type="ECO:0000313" key="2">
    <source>
        <dbReference type="Proteomes" id="UP000607559"/>
    </source>
</evidence>
<protein>
    <submittedName>
        <fullName evidence="1">Uncharacterized protein</fullName>
    </submittedName>
</protein>
<accession>A0A8J2XVV3</accession>
<dbReference type="Proteomes" id="UP000607559">
    <property type="component" value="Unassembled WGS sequence"/>
</dbReference>
<gene>
    <name evidence="1" type="ORF">GCM10011511_42970</name>
</gene>
<name>A0A8J2XVV3_9BACT</name>